<gene>
    <name evidence="1" type="ORF">JG687_00017478</name>
</gene>
<proteinExistence type="predicted"/>
<name>A0A8T1TRA0_9STRA</name>
<dbReference type="EMBL" id="JAENGZ010002042">
    <property type="protein sequence ID" value="KAG6945115.1"/>
    <property type="molecule type" value="Genomic_DNA"/>
</dbReference>
<feature type="non-terminal residue" evidence="1">
    <location>
        <position position="1"/>
    </location>
</feature>
<feature type="non-terminal residue" evidence="1">
    <location>
        <position position="79"/>
    </location>
</feature>
<accession>A0A8T1TRA0</accession>
<reference evidence="1" key="1">
    <citation type="submission" date="2021-01" db="EMBL/GenBank/DDBJ databases">
        <title>Phytophthora aleatoria, a newly-described species from Pinus radiata is distinct from Phytophthora cactorum isolates based on comparative genomics.</title>
        <authorList>
            <person name="Mcdougal R."/>
            <person name="Panda P."/>
            <person name="Williams N."/>
            <person name="Studholme D.J."/>
        </authorList>
    </citation>
    <scope>NUCLEOTIDE SEQUENCE</scope>
    <source>
        <strain evidence="1">NZFS 3830</strain>
    </source>
</reference>
<comment type="caution">
    <text evidence="1">The sequence shown here is derived from an EMBL/GenBank/DDBJ whole genome shotgun (WGS) entry which is preliminary data.</text>
</comment>
<organism evidence="1 2">
    <name type="scientific">Phytophthora cactorum</name>
    <dbReference type="NCBI Taxonomy" id="29920"/>
    <lineage>
        <taxon>Eukaryota</taxon>
        <taxon>Sar</taxon>
        <taxon>Stramenopiles</taxon>
        <taxon>Oomycota</taxon>
        <taxon>Peronosporomycetes</taxon>
        <taxon>Peronosporales</taxon>
        <taxon>Peronosporaceae</taxon>
        <taxon>Phytophthora</taxon>
    </lineage>
</organism>
<dbReference type="AlphaFoldDB" id="A0A8T1TRA0"/>
<sequence>QKSALPTTIASDTSSDRWRCIRVAQALAKSLSESDNAEVIVLEAIFFFYQAVGAPRAYVDGDYTNKMFIPYDNAIPKHA</sequence>
<dbReference type="Proteomes" id="UP000688947">
    <property type="component" value="Unassembled WGS sequence"/>
</dbReference>
<evidence type="ECO:0000313" key="1">
    <source>
        <dbReference type="EMBL" id="KAG6945115.1"/>
    </source>
</evidence>
<protein>
    <submittedName>
        <fullName evidence="1">Uncharacterized protein</fullName>
    </submittedName>
</protein>
<evidence type="ECO:0000313" key="2">
    <source>
        <dbReference type="Proteomes" id="UP000688947"/>
    </source>
</evidence>
<dbReference type="OrthoDB" id="202203at2759"/>